<dbReference type="Proteomes" id="UP000001213">
    <property type="component" value="Chromosome"/>
</dbReference>
<dbReference type="KEGG" id="tpr:Tpau_3750"/>
<dbReference type="InterPro" id="IPR036390">
    <property type="entry name" value="WH_DNA-bd_sf"/>
</dbReference>
<evidence type="ECO:0000256" key="3">
    <source>
        <dbReference type="ARBA" id="ARBA00023163"/>
    </source>
</evidence>
<dbReference type="Pfam" id="PF01638">
    <property type="entry name" value="HxlR"/>
    <property type="match status" value="1"/>
</dbReference>
<keyword evidence="7" id="KW-1185">Reference proteome</keyword>
<dbReference type="Gene3D" id="1.10.10.10">
    <property type="entry name" value="Winged helix-like DNA-binding domain superfamily/Winged helix DNA-binding domain"/>
    <property type="match status" value="1"/>
</dbReference>
<dbReference type="EMBL" id="CP001966">
    <property type="protein sequence ID" value="ADG80328.1"/>
    <property type="molecule type" value="Genomic_DNA"/>
</dbReference>
<dbReference type="STRING" id="521096.Tpau_3750"/>
<feature type="domain" description="HTH hxlR-type" evidence="5">
    <location>
        <begin position="25"/>
        <end position="123"/>
    </location>
</feature>
<evidence type="ECO:0000259" key="5">
    <source>
        <dbReference type="PROSITE" id="PS51118"/>
    </source>
</evidence>
<proteinExistence type="predicted"/>
<dbReference type="SUPFAM" id="SSF46785">
    <property type="entry name" value="Winged helix' DNA-binding domain"/>
    <property type="match status" value="1"/>
</dbReference>
<evidence type="ECO:0000256" key="1">
    <source>
        <dbReference type="ARBA" id="ARBA00023015"/>
    </source>
</evidence>
<name>D5UYM5_TSUPD</name>
<keyword evidence="2" id="KW-0238">DNA-binding</keyword>
<dbReference type="InterPro" id="IPR002577">
    <property type="entry name" value="HTH_HxlR"/>
</dbReference>
<keyword evidence="1" id="KW-0805">Transcription regulation</keyword>
<dbReference type="PANTHER" id="PTHR33204:SF37">
    <property type="entry name" value="HTH-TYPE TRANSCRIPTIONAL REGULATOR YODB"/>
    <property type="match status" value="1"/>
</dbReference>
<dbReference type="GO" id="GO:0003677">
    <property type="term" value="F:DNA binding"/>
    <property type="evidence" value="ECO:0007669"/>
    <property type="project" value="UniProtKB-KW"/>
</dbReference>
<dbReference type="eggNOG" id="COG1733">
    <property type="taxonomic scope" value="Bacteria"/>
</dbReference>
<keyword evidence="3" id="KW-0804">Transcription</keyword>
<evidence type="ECO:0000313" key="6">
    <source>
        <dbReference type="EMBL" id="ADG80328.1"/>
    </source>
</evidence>
<sequence length="123" mass="13592">MRDGVAPDDLVPDGRGNQRQPSPDCPVEVALAAISGKWTTLVLRELSRADLTYGELKSALPTVSDKILADRLHALTGRGLVERRVRRGFPNRTRYLLTDAGRAVRPLLVQLHATGTELQRLTR</sequence>
<protein>
    <submittedName>
        <fullName evidence="6">Transcriptional regulator, HxlR family</fullName>
    </submittedName>
</protein>
<dbReference type="PANTHER" id="PTHR33204">
    <property type="entry name" value="TRANSCRIPTIONAL REGULATOR, MARR FAMILY"/>
    <property type="match status" value="1"/>
</dbReference>
<evidence type="ECO:0000313" key="7">
    <source>
        <dbReference type="Proteomes" id="UP000001213"/>
    </source>
</evidence>
<accession>D5UYM5</accession>
<dbReference type="HOGENOM" id="CLU_111585_5_3_11"/>
<reference evidence="7" key="1">
    <citation type="submission" date="2010-03" db="EMBL/GenBank/DDBJ databases">
        <title>The complete chromosome of Tsukamurella paurometabola DSM 20162.</title>
        <authorList>
            <consortium name="US DOE Joint Genome Institute (JGI-PGF)"/>
            <person name="Lucas S."/>
            <person name="Copeland A."/>
            <person name="Lapidus A."/>
            <person name="Glavina del Rio T."/>
            <person name="Dalin E."/>
            <person name="Tice H."/>
            <person name="Bruce D."/>
            <person name="Goodwin L."/>
            <person name="Pitluck S."/>
            <person name="Kyrpides N."/>
            <person name="Mavromatis K."/>
            <person name="Ivanova N."/>
            <person name="Mikhailova N."/>
            <person name="Munk A.C."/>
            <person name="Brettin T."/>
            <person name="Detter J.C."/>
            <person name="Tapia R."/>
            <person name="Han C."/>
            <person name="Larimer F."/>
            <person name="Land M."/>
            <person name="Hauser L."/>
            <person name="Markowitz V."/>
            <person name="Cheng J.-F."/>
            <person name="Hugenholtz P."/>
            <person name="Woyke T."/>
            <person name="Wu D."/>
            <person name="Jando M."/>
            <person name="Brambilla E."/>
            <person name="Klenk H.-P."/>
            <person name="Eisen J.A."/>
        </authorList>
    </citation>
    <scope>NUCLEOTIDE SEQUENCE [LARGE SCALE GENOMIC DNA]</scope>
    <source>
        <strain evidence="7">ATCC 8368 / DSM 20162 / CCUG 35730 / CIP 100753 / JCM 10117 / KCTC 9821 / NBRC 16120 / NCIMB 702349 / NCTC 13040</strain>
    </source>
</reference>
<dbReference type="InterPro" id="IPR036388">
    <property type="entry name" value="WH-like_DNA-bd_sf"/>
</dbReference>
<reference evidence="6 7" key="2">
    <citation type="journal article" date="2011" name="Stand. Genomic Sci.">
        <title>Complete genome sequence of Tsukamurella paurometabola type strain (no. 33).</title>
        <authorList>
            <person name="Munk A.C."/>
            <person name="Lapidus A."/>
            <person name="Lucas S."/>
            <person name="Nolan M."/>
            <person name="Tice H."/>
            <person name="Cheng J.F."/>
            <person name="Del Rio T.G."/>
            <person name="Goodwin L."/>
            <person name="Pitluck S."/>
            <person name="Liolios K."/>
            <person name="Huntemann M."/>
            <person name="Ivanova N."/>
            <person name="Mavromatis K."/>
            <person name="Mikhailova N."/>
            <person name="Pati A."/>
            <person name="Chen A."/>
            <person name="Palaniappan K."/>
            <person name="Tapia R."/>
            <person name="Han C."/>
            <person name="Land M."/>
            <person name="Hauser L."/>
            <person name="Chang Y.J."/>
            <person name="Jeffries C.D."/>
            <person name="Brettin T."/>
            <person name="Yasawong M."/>
            <person name="Brambilla E.M."/>
            <person name="Rohde M."/>
            <person name="Sikorski J."/>
            <person name="Goker M."/>
            <person name="Detter J.C."/>
            <person name="Woyke T."/>
            <person name="Bristow J."/>
            <person name="Eisen J.A."/>
            <person name="Markowitz V."/>
            <person name="Hugenholtz P."/>
            <person name="Kyrpides N.C."/>
            <person name="Klenk H.P."/>
        </authorList>
    </citation>
    <scope>NUCLEOTIDE SEQUENCE [LARGE SCALE GENOMIC DNA]</scope>
    <source>
        <strain evidence="7">ATCC 8368 / DSM 20162 / CCUG 35730 / CIP 100753 / JCM 10117 / KCTC 9821 / NBRC 16120 / NCIMB 702349 / NCTC 13040</strain>
    </source>
</reference>
<organism evidence="6 7">
    <name type="scientific">Tsukamurella paurometabola (strain ATCC 8368 / DSM 20162 / CCUG 35730 / CIP 100753 / JCM 10117 / KCTC 9821 / NBRC 16120 / NCIMB 702349 / NCTC 13040)</name>
    <name type="common">Corynebacterium paurometabolum</name>
    <dbReference type="NCBI Taxonomy" id="521096"/>
    <lineage>
        <taxon>Bacteria</taxon>
        <taxon>Bacillati</taxon>
        <taxon>Actinomycetota</taxon>
        <taxon>Actinomycetes</taxon>
        <taxon>Mycobacteriales</taxon>
        <taxon>Tsukamurellaceae</taxon>
        <taxon>Tsukamurella</taxon>
    </lineage>
</organism>
<dbReference type="PROSITE" id="PS51118">
    <property type="entry name" value="HTH_HXLR"/>
    <property type="match status" value="1"/>
</dbReference>
<evidence type="ECO:0000256" key="4">
    <source>
        <dbReference type="SAM" id="MobiDB-lite"/>
    </source>
</evidence>
<gene>
    <name evidence="6" type="ordered locus">Tpau_3750</name>
</gene>
<evidence type="ECO:0000256" key="2">
    <source>
        <dbReference type="ARBA" id="ARBA00023125"/>
    </source>
</evidence>
<dbReference type="AlphaFoldDB" id="D5UYM5"/>
<feature type="region of interest" description="Disordered" evidence="4">
    <location>
        <begin position="1"/>
        <end position="24"/>
    </location>
</feature>